<evidence type="ECO:0000256" key="5">
    <source>
        <dbReference type="ARBA" id="ARBA00022777"/>
    </source>
</evidence>
<dbReference type="RefSeq" id="WP_076551073.1">
    <property type="nucleotide sequence ID" value="NZ_FTMA01000011.1"/>
</dbReference>
<dbReference type="GO" id="GO:0004673">
    <property type="term" value="F:protein histidine kinase activity"/>
    <property type="evidence" value="ECO:0007669"/>
    <property type="project" value="UniProtKB-EC"/>
</dbReference>
<dbReference type="STRING" id="228959.SAMN05421797_11132"/>
<evidence type="ECO:0000256" key="4">
    <source>
        <dbReference type="ARBA" id="ARBA00022679"/>
    </source>
</evidence>
<dbReference type="SUPFAM" id="SSF55785">
    <property type="entry name" value="PYP-like sensor domain (PAS domain)"/>
    <property type="match status" value="3"/>
</dbReference>
<dbReference type="EMBL" id="FTMA01000011">
    <property type="protein sequence ID" value="SIR36028.1"/>
    <property type="molecule type" value="Genomic_DNA"/>
</dbReference>
<dbReference type="SUPFAM" id="SSF55874">
    <property type="entry name" value="ATPase domain of HSP90 chaperone/DNA topoisomerase II/histidine kinase"/>
    <property type="match status" value="1"/>
</dbReference>
<dbReference type="EC" id="2.7.13.3" evidence="2"/>
<organism evidence="8 9">
    <name type="scientific">Maribacter ulvicola</name>
    <dbReference type="NCBI Taxonomy" id="228959"/>
    <lineage>
        <taxon>Bacteria</taxon>
        <taxon>Pseudomonadati</taxon>
        <taxon>Bacteroidota</taxon>
        <taxon>Flavobacteriia</taxon>
        <taxon>Flavobacteriales</taxon>
        <taxon>Flavobacteriaceae</taxon>
        <taxon>Maribacter</taxon>
    </lineage>
</organism>
<evidence type="ECO:0000256" key="1">
    <source>
        <dbReference type="ARBA" id="ARBA00000085"/>
    </source>
</evidence>
<accession>A0A1N7AAF0</accession>
<evidence type="ECO:0000259" key="7">
    <source>
        <dbReference type="PROSITE" id="PS50113"/>
    </source>
</evidence>
<evidence type="ECO:0000259" key="6">
    <source>
        <dbReference type="PROSITE" id="PS50109"/>
    </source>
</evidence>
<dbReference type="Pfam" id="PF13426">
    <property type="entry name" value="PAS_9"/>
    <property type="match status" value="1"/>
</dbReference>
<dbReference type="PANTHER" id="PTHR43304:SF1">
    <property type="entry name" value="PAC DOMAIN-CONTAINING PROTEIN"/>
    <property type="match status" value="1"/>
</dbReference>
<gene>
    <name evidence="8" type="ORF">SAMN05421797_11132</name>
</gene>
<dbReference type="InterPro" id="IPR036890">
    <property type="entry name" value="HATPase_C_sf"/>
</dbReference>
<keyword evidence="9" id="KW-1185">Reference proteome</keyword>
<dbReference type="PROSITE" id="PS50109">
    <property type="entry name" value="HIS_KIN"/>
    <property type="match status" value="1"/>
</dbReference>
<keyword evidence="4" id="KW-0808">Transferase</keyword>
<evidence type="ECO:0000256" key="2">
    <source>
        <dbReference type="ARBA" id="ARBA00012438"/>
    </source>
</evidence>
<dbReference type="PANTHER" id="PTHR43304">
    <property type="entry name" value="PHYTOCHROME-LIKE PROTEIN CPH1"/>
    <property type="match status" value="1"/>
</dbReference>
<keyword evidence="3" id="KW-0597">Phosphoprotein</keyword>
<dbReference type="AlphaFoldDB" id="A0A1N7AAF0"/>
<comment type="catalytic activity">
    <reaction evidence="1">
        <text>ATP + protein L-histidine = ADP + protein N-phospho-L-histidine.</text>
        <dbReference type="EC" id="2.7.13.3"/>
    </reaction>
</comment>
<dbReference type="Gene3D" id="3.30.450.20">
    <property type="entry name" value="PAS domain"/>
    <property type="match status" value="4"/>
</dbReference>
<dbReference type="OrthoDB" id="5522855at2"/>
<dbReference type="InterPro" id="IPR052162">
    <property type="entry name" value="Sensor_kinase/Photoreceptor"/>
</dbReference>
<dbReference type="InterPro" id="IPR004358">
    <property type="entry name" value="Sig_transdc_His_kin-like_C"/>
</dbReference>
<dbReference type="Pfam" id="PF08448">
    <property type="entry name" value="PAS_4"/>
    <property type="match status" value="1"/>
</dbReference>
<dbReference type="Proteomes" id="UP000186953">
    <property type="component" value="Unassembled WGS sequence"/>
</dbReference>
<dbReference type="NCBIfam" id="TIGR00229">
    <property type="entry name" value="sensory_box"/>
    <property type="match status" value="2"/>
</dbReference>
<dbReference type="InterPro" id="IPR035965">
    <property type="entry name" value="PAS-like_dom_sf"/>
</dbReference>
<dbReference type="InterPro" id="IPR005467">
    <property type="entry name" value="His_kinase_dom"/>
</dbReference>
<name>A0A1N7AAF0_9FLAO</name>
<evidence type="ECO:0000313" key="8">
    <source>
        <dbReference type="EMBL" id="SIR36028.1"/>
    </source>
</evidence>
<dbReference type="PROSITE" id="PS50113">
    <property type="entry name" value="PAC"/>
    <property type="match status" value="2"/>
</dbReference>
<dbReference type="Pfam" id="PF00989">
    <property type="entry name" value="PAS"/>
    <property type="match status" value="1"/>
</dbReference>
<feature type="domain" description="Histidine kinase" evidence="6">
    <location>
        <begin position="404"/>
        <end position="617"/>
    </location>
</feature>
<dbReference type="InterPro" id="IPR003594">
    <property type="entry name" value="HATPase_dom"/>
</dbReference>
<dbReference type="InterPro" id="IPR000700">
    <property type="entry name" value="PAS-assoc_C"/>
</dbReference>
<dbReference type="InterPro" id="IPR013767">
    <property type="entry name" value="PAS_fold"/>
</dbReference>
<dbReference type="InterPro" id="IPR013656">
    <property type="entry name" value="PAS_4"/>
</dbReference>
<evidence type="ECO:0000313" key="9">
    <source>
        <dbReference type="Proteomes" id="UP000186953"/>
    </source>
</evidence>
<dbReference type="InterPro" id="IPR000014">
    <property type="entry name" value="PAS"/>
</dbReference>
<sequence length="617" mass="70105">MIKVPLISNTSYLIRQLPSPTAFIDTNYNIVQTSDKWTSIFNKKNESSNSKSLFDVFPNLSHKWKMVLNNCFNGNPQPMGIHQAFDVNDKELWFEWTNAPWYDNEENIIGAIIQLSNITEAVKNELELNKKDLLLQQQAEITKIGRWEYNIADNKLFWCATTKSIHDVSPDFKPNIETALFYYKEGHSRNAISMAIFEAQDKGKSWNNLKLQIITATGKEKWVMAGGKPIYNKGEMVGLIGTFQDIHEQVEADIKTIDNEKLLRTLIDNLPVNVYIKDTESRKVLINKAECEYLGVDDPNDIIGKSDFELYPYEGAKKSREEDLKVMNTLRPILGKETINTTLSGKQTSFLSSKIPLLNNKGVAYGIVGISLDISQLKEKEKELRNIINIASVQNKKLLNFAHIVSHNLRSHSANFSMLLNFLENEKDEKEKTKIVEMLTRASNNLLETLDNLNDVVSINTNTNIEMKEIDLNSKILDTCENLASFISNNSATIENNIPVNFKVKSVPAYLDSILTNFLTNAVKYKSPDRNPLIILNAEKKGNYSVLTITDNGLGIDLEKYGEKIFGMYKTFHDHKDARGIGLYLTKNQIDAMNGKIEVKSKVGKGTKFKIFFNEKN</sequence>
<evidence type="ECO:0000256" key="3">
    <source>
        <dbReference type="ARBA" id="ARBA00022553"/>
    </source>
</evidence>
<keyword evidence="5" id="KW-0418">Kinase</keyword>
<protein>
    <recommendedName>
        <fullName evidence="2">histidine kinase</fullName>
        <ecNumber evidence="2">2.7.13.3</ecNumber>
    </recommendedName>
</protein>
<dbReference type="PRINTS" id="PR00344">
    <property type="entry name" value="BCTRLSENSOR"/>
</dbReference>
<feature type="domain" description="PAC" evidence="7">
    <location>
        <begin position="207"/>
        <end position="258"/>
    </location>
</feature>
<dbReference type="SMART" id="SM00387">
    <property type="entry name" value="HATPase_c"/>
    <property type="match status" value="1"/>
</dbReference>
<proteinExistence type="predicted"/>
<dbReference type="SMART" id="SM00086">
    <property type="entry name" value="PAC"/>
    <property type="match status" value="2"/>
</dbReference>
<dbReference type="SMART" id="SM00091">
    <property type="entry name" value="PAS"/>
    <property type="match status" value="2"/>
</dbReference>
<dbReference type="Gene3D" id="3.30.565.10">
    <property type="entry name" value="Histidine kinase-like ATPase, C-terminal domain"/>
    <property type="match status" value="1"/>
</dbReference>
<dbReference type="Pfam" id="PF02518">
    <property type="entry name" value="HATPase_c"/>
    <property type="match status" value="1"/>
</dbReference>
<dbReference type="InterPro" id="IPR001610">
    <property type="entry name" value="PAC"/>
</dbReference>
<feature type="domain" description="PAC" evidence="7">
    <location>
        <begin position="334"/>
        <end position="386"/>
    </location>
</feature>
<dbReference type="GO" id="GO:0006355">
    <property type="term" value="P:regulation of DNA-templated transcription"/>
    <property type="evidence" value="ECO:0007669"/>
    <property type="project" value="InterPro"/>
</dbReference>
<reference evidence="9" key="1">
    <citation type="submission" date="2017-01" db="EMBL/GenBank/DDBJ databases">
        <authorList>
            <person name="Varghese N."/>
            <person name="Submissions S."/>
        </authorList>
    </citation>
    <scope>NUCLEOTIDE SEQUENCE [LARGE SCALE GENOMIC DNA]</scope>
    <source>
        <strain evidence="9">DSM 15366</strain>
    </source>
</reference>